<dbReference type="PANTHER" id="PTHR43537:SF44">
    <property type="entry name" value="GNTR FAMILY REGULATORY PROTEIN"/>
    <property type="match status" value="1"/>
</dbReference>
<dbReference type="Proteomes" id="UP000829194">
    <property type="component" value="Chromosome"/>
</dbReference>
<evidence type="ECO:0000256" key="1">
    <source>
        <dbReference type="ARBA" id="ARBA00023015"/>
    </source>
</evidence>
<reference evidence="6 7" key="1">
    <citation type="submission" date="2022-03" db="EMBL/GenBank/DDBJ databases">
        <title>Complete genome sequence of Lysobacter capsici VKM B-2533 and Lysobacter gummosus 10.1.1, promising sources of lytic agents.</title>
        <authorList>
            <person name="Tarlachkov S.V."/>
            <person name="Kudryakova I.V."/>
            <person name="Afoshin A.S."/>
            <person name="Leontyevskaya E.A."/>
            <person name="Leontyevskaya N.V."/>
        </authorList>
    </citation>
    <scope>NUCLEOTIDE SEQUENCE [LARGE SCALE GENOMIC DNA]</scope>
    <source>
        <strain evidence="6 7">10.1.1</strain>
    </source>
</reference>
<dbReference type="SMART" id="SM00895">
    <property type="entry name" value="FCD"/>
    <property type="match status" value="1"/>
</dbReference>
<evidence type="ECO:0000256" key="3">
    <source>
        <dbReference type="ARBA" id="ARBA00023163"/>
    </source>
</evidence>
<keyword evidence="2" id="KW-0238">DNA-binding</keyword>
<feature type="domain" description="HTH gntR-type" evidence="5">
    <location>
        <begin position="16"/>
        <end position="83"/>
    </location>
</feature>
<dbReference type="InterPro" id="IPR008920">
    <property type="entry name" value="TF_FadR/GntR_C"/>
</dbReference>
<sequence>MHPIESAGRSQLSGRMTLTEQLLDALGREIVLGRFAETGFPTEAEISEAYSTSRSVTREAIKMLTSKGMLSARPRSGIVVQPERSWSLLDADVLRWMLERKFSYKLLRSFTEMRLGIEPTAAALAARNADAQAIEGIERGLKRMIAAERGEDDHLISDVAFHVAILDATGNPFYVQLHELVNTALRISIQLTNRIKGHTASIPAHRRVFDAIKAGDAAAAHAAMSSIIADVLVLIEDAQSRETDQGKARKRVEKTPARSKK</sequence>
<keyword evidence="1" id="KW-0805">Transcription regulation</keyword>
<evidence type="ECO:0000256" key="2">
    <source>
        <dbReference type="ARBA" id="ARBA00023125"/>
    </source>
</evidence>
<evidence type="ECO:0000313" key="7">
    <source>
        <dbReference type="Proteomes" id="UP000829194"/>
    </source>
</evidence>
<dbReference type="EMBL" id="CP093547">
    <property type="protein sequence ID" value="UNP29969.1"/>
    <property type="molecule type" value="Genomic_DNA"/>
</dbReference>
<keyword evidence="7" id="KW-1185">Reference proteome</keyword>
<dbReference type="Pfam" id="PF07729">
    <property type="entry name" value="FCD"/>
    <property type="match status" value="1"/>
</dbReference>
<dbReference type="SMART" id="SM00345">
    <property type="entry name" value="HTH_GNTR"/>
    <property type="match status" value="1"/>
</dbReference>
<dbReference type="InterPro" id="IPR036388">
    <property type="entry name" value="WH-like_DNA-bd_sf"/>
</dbReference>
<accession>A0ABY3XBI2</accession>
<keyword evidence="3" id="KW-0804">Transcription</keyword>
<evidence type="ECO:0000313" key="6">
    <source>
        <dbReference type="EMBL" id="UNP29969.1"/>
    </source>
</evidence>
<dbReference type="PRINTS" id="PR00035">
    <property type="entry name" value="HTHGNTR"/>
</dbReference>
<proteinExistence type="predicted"/>
<dbReference type="InterPro" id="IPR036390">
    <property type="entry name" value="WH_DNA-bd_sf"/>
</dbReference>
<name>A0ABY3XBI2_9GAMM</name>
<dbReference type="CDD" id="cd07377">
    <property type="entry name" value="WHTH_GntR"/>
    <property type="match status" value="1"/>
</dbReference>
<dbReference type="PANTHER" id="PTHR43537">
    <property type="entry name" value="TRANSCRIPTIONAL REGULATOR, GNTR FAMILY"/>
    <property type="match status" value="1"/>
</dbReference>
<evidence type="ECO:0000256" key="4">
    <source>
        <dbReference type="SAM" id="MobiDB-lite"/>
    </source>
</evidence>
<dbReference type="InterPro" id="IPR000524">
    <property type="entry name" value="Tscrpt_reg_HTH_GntR"/>
</dbReference>
<dbReference type="SUPFAM" id="SSF48008">
    <property type="entry name" value="GntR ligand-binding domain-like"/>
    <property type="match status" value="1"/>
</dbReference>
<gene>
    <name evidence="6" type="ORF">MOV92_01380</name>
</gene>
<dbReference type="InterPro" id="IPR011711">
    <property type="entry name" value="GntR_C"/>
</dbReference>
<dbReference type="Gene3D" id="1.20.120.530">
    <property type="entry name" value="GntR ligand-binding domain-like"/>
    <property type="match status" value="1"/>
</dbReference>
<organism evidence="6 7">
    <name type="scientific">Lysobacter gummosus</name>
    <dbReference type="NCBI Taxonomy" id="262324"/>
    <lineage>
        <taxon>Bacteria</taxon>
        <taxon>Pseudomonadati</taxon>
        <taxon>Pseudomonadota</taxon>
        <taxon>Gammaproteobacteria</taxon>
        <taxon>Lysobacterales</taxon>
        <taxon>Lysobacteraceae</taxon>
        <taxon>Lysobacter</taxon>
    </lineage>
</organism>
<feature type="compositionally biased region" description="Basic residues" evidence="4">
    <location>
        <begin position="248"/>
        <end position="261"/>
    </location>
</feature>
<dbReference type="Gene3D" id="1.10.10.10">
    <property type="entry name" value="Winged helix-like DNA-binding domain superfamily/Winged helix DNA-binding domain"/>
    <property type="match status" value="1"/>
</dbReference>
<protein>
    <submittedName>
        <fullName evidence="6">FCD domain-containing protein</fullName>
    </submittedName>
</protein>
<dbReference type="Pfam" id="PF00392">
    <property type="entry name" value="GntR"/>
    <property type="match status" value="1"/>
</dbReference>
<dbReference type="PROSITE" id="PS50949">
    <property type="entry name" value="HTH_GNTR"/>
    <property type="match status" value="1"/>
</dbReference>
<feature type="region of interest" description="Disordered" evidence="4">
    <location>
        <begin position="240"/>
        <end position="261"/>
    </location>
</feature>
<evidence type="ECO:0000259" key="5">
    <source>
        <dbReference type="PROSITE" id="PS50949"/>
    </source>
</evidence>
<dbReference type="RefSeq" id="WP_083512227.1">
    <property type="nucleotide sequence ID" value="NZ_CP011131.1"/>
</dbReference>
<dbReference type="SUPFAM" id="SSF46785">
    <property type="entry name" value="Winged helix' DNA-binding domain"/>
    <property type="match status" value="1"/>
</dbReference>